<dbReference type="Gene3D" id="2.170.270.10">
    <property type="entry name" value="SET domain"/>
    <property type="match status" value="1"/>
</dbReference>
<accession>L7UF67</accession>
<keyword evidence="2" id="KW-0489">Methyltransferase</keyword>
<keyword evidence="2" id="KW-0808">Transferase</keyword>
<feature type="domain" description="SET" evidence="1">
    <location>
        <begin position="32"/>
        <end position="144"/>
    </location>
</feature>
<dbReference type="AlphaFoldDB" id="L7UF67"/>
<dbReference type="Proteomes" id="UP000011131">
    <property type="component" value="Chromosome"/>
</dbReference>
<dbReference type="InterPro" id="IPR046341">
    <property type="entry name" value="SET_dom_sf"/>
</dbReference>
<evidence type="ECO:0000313" key="2">
    <source>
        <dbReference type="EMBL" id="AGC47571.1"/>
    </source>
</evidence>
<sequence>MHGASRRAGNAACWRRQRQGRMNTGEALYLHPGVKVRPCEWGYGVFTDEFIKGGELIEECRYLKVLQKHTRHPPLDDYVFQIRWSEREQQPAGDWVALVLGYGMLYNHAKEPSAAYYRALDRDLFTFYALRDIHPGEQIFISYGEEWWDSRGQGVPP</sequence>
<dbReference type="KEGG" id="msd:MYSTI_06298"/>
<evidence type="ECO:0000259" key="1">
    <source>
        <dbReference type="PROSITE" id="PS50280"/>
    </source>
</evidence>
<dbReference type="PROSITE" id="PS50280">
    <property type="entry name" value="SET"/>
    <property type="match status" value="1"/>
</dbReference>
<dbReference type="GO" id="GO:0008168">
    <property type="term" value="F:methyltransferase activity"/>
    <property type="evidence" value="ECO:0007669"/>
    <property type="project" value="UniProtKB-KW"/>
</dbReference>
<keyword evidence="3" id="KW-1185">Reference proteome</keyword>
<dbReference type="SUPFAM" id="SSF82199">
    <property type="entry name" value="SET domain"/>
    <property type="match status" value="1"/>
</dbReference>
<dbReference type="Pfam" id="PF00856">
    <property type="entry name" value="SET"/>
    <property type="match status" value="1"/>
</dbReference>
<dbReference type="EMBL" id="CP004025">
    <property type="protein sequence ID" value="AGC47571.1"/>
    <property type="molecule type" value="Genomic_DNA"/>
</dbReference>
<dbReference type="PATRIC" id="fig|1278073.3.peg.6391"/>
<dbReference type="SMART" id="SM00317">
    <property type="entry name" value="SET"/>
    <property type="match status" value="1"/>
</dbReference>
<dbReference type="HOGENOM" id="CLU_124044_1_0_7"/>
<dbReference type="eggNOG" id="COG2940">
    <property type="taxonomic scope" value="Bacteria"/>
</dbReference>
<organism evidence="2 3">
    <name type="scientific">Myxococcus stipitatus (strain DSM 14675 / JCM 12634 / Mx s8)</name>
    <dbReference type="NCBI Taxonomy" id="1278073"/>
    <lineage>
        <taxon>Bacteria</taxon>
        <taxon>Pseudomonadati</taxon>
        <taxon>Myxococcota</taxon>
        <taxon>Myxococcia</taxon>
        <taxon>Myxococcales</taxon>
        <taxon>Cystobacterineae</taxon>
        <taxon>Myxococcaceae</taxon>
        <taxon>Myxococcus</taxon>
    </lineage>
</organism>
<evidence type="ECO:0000313" key="3">
    <source>
        <dbReference type="Proteomes" id="UP000011131"/>
    </source>
</evidence>
<dbReference type="InterPro" id="IPR001214">
    <property type="entry name" value="SET_dom"/>
</dbReference>
<proteinExistence type="predicted"/>
<dbReference type="STRING" id="1278073.MYSTI_06298"/>
<reference evidence="2 3" key="1">
    <citation type="journal article" date="2013" name="Genome Announc.">
        <title>Complete genome sequence of Myxococcus stipitatus strain DSM 14675, a fruiting myxobacterium.</title>
        <authorList>
            <person name="Huntley S."/>
            <person name="Kneip S."/>
            <person name="Treuner-Lange A."/>
            <person name="Sogaard-Andersen L."/>
        </authorList>
    </citation>
    <scope>NUCLEOTIDE SEQUENCE [LARGE SCALE GENOMIC DNA]</scope>
    <source>
        <strain evidence="3">DSM 14675 / JCM 12634 / Mx s8</strain>
    </source>
</reference>
<dbReference type="GO" id="GO:0032259">
    <property type="term" value="P:methylation"/>
    <property type="evidence" value="ECO:0007669"/>
    <property type="project" value="UniProtKB-KW"/>
</dbReference>
<gene>
    <name evidence="2" type="ordered locus">MYSTI_06298</name>
</gene>
<protein>
    <submittedName>
        <fullName evidence="2">Putative methyltransferase</fullName>
    </submittedName>
</protein>
<name>L7UF67_MYXSD</name>